<accession>A0ABQ9I404</accession>
<reference evidence="1 2" key="1">
    <citation type="submission" date="2023-02" db="EMBL/GenBank/DDBJ databases">
        <title>LHISI_Scaffold_Assembly.</title>
        <authorList>
            <person name="Stuart O.P."/>
            <person name="Cleave R."/>
            <person name="Magrath M.J.L."/>
            <person name="Mikheyev A.S."/>
        </authorList>
    </citation>
    <scope>NUCLEOTIDE SEQUENCE [LARGE SCALE GENOMIC DNA]</scope>
    <source>
        <strain evidence="1">Daus_M_001</strain>
        <tissue evidence="1">Leg muscle</tissue>
    </source>
</reference>
<dbReference type="EMBL" id="JARBHB010000003">
    <property type="protein sequence ID" value="KAJ8891390.1"/>
    <property type="molecule type" value="Genomic_DNA"/>
</dbReference>
<evidence type="ECO:0000313" key="1">
    <source>
        <dbReference type="EMBL" id="KAJ8891390.1"/>
    </source>
</evidence>
<name>A0ABQ9I404_9NEOP</name>
<dbReference type="Proteomes" id="UP001159363">
    <property type="component" value="Chromosome 3"/>
</dbReference>
<sequence length="577" mass="64340">MRKDVYNGDQVHVAIEEYTLSISLLASYQDELGLIPGRVTPGFSQVGIVPDDAAGWQILCKFLEDNDECKYAIDELLSILNKAKSTEDEVQHMVETADKFIRQEICSQVYDCDVYPSVEEIKFGNSDVKGYRKSLSTQHALTAAVRPLSFVSPLHVGLGAHLHRKYGSRLLTGMLFEASVTAKAPATIYDSAHIQFVFDNADYNVATLDGHRTFHAMGGIVRATPADSVRLDTPVPRTGCIGATALGSYGLRKVAVYRRPMTQEYSLTIAENLRTKSLEPTSARTALGLDALWMCGSWLKLLPCPSWSGFISNVHSREYRLQHICYPEQWDKYRKSCCMVTFDQPLYVKAYEMILAADKDSALSHVVVWLGGFHLLLSFMGAVGHLMAGSGLEIYGRHVVHMTSGRAYSRGLRAHLLTQHALATLLLESLSLDDALKNELKACYVSLSENTASQEDIEQASIQQEIAYINMKMFLDWLHLQNPFSRCLHVLASLPSGVVVIEDVNCDNAISIGTASMKAIEEKVFSDIHLQRKNSVRPLESVTKTMRVRDGEVCINPNQFLHPIFCILKSEEELAFY</sequence>
<organism evidence="1 2">
    <name type="scientific">Dryococelus australis</name>
    <dbReference type="NCBI Taxonomy" id="614101"/>
    <lineage>
        <taxon>Eukaryota</taxon>
        <taxon>Metazoa</taxon>
        <taxon>Ecdysozoa</taxon>
        <taxon>Arthropoda</taxon>
        <taxon>Hexapoda</taxon>
        <taxon>Insecta</taxon>
        <taxon>Pterygota</taxon>
        <taxon>Neoptera</taxon>
        <taxon>Polyneoptera</taxon>
        <taxon>Phasmatodea</taxon>
        <taxon>Verophasmatodea</taxon>
        <taxon>Anareolatae</taxon>
        <taxon>Phasmatidae</taxon>
        <taxon>Eurycanthinae</taxon>
        <taxon>Dryococelus</taxon>
    </lineage>
</organism>
<evidence type="ECO:0000313" key="2">
    <source>
        <dbReference type="Proteomes" id="UP001159363"/>
    </source>
</evidence>
<dbReference type="PANTHER" id="PTHR46704:SF1">
    <property type="entry name" value="TELOMERE LENGTH REGULATION PROTEIN TEL2 HOMOLOG"/>
    <property type="match status" value="1"/>
</dbReference>
<comment type="caution">
    <text evidence="1">The sequence shown here is derived from an EMBL/GenBank/DDBJ whole genome shotgun (WGS) entry which is preliminary data.</text>
</comment>
<gene>
    <name evidence="1" type="ORF">PR048_010906</name>
</gene>
<proteinExistence type="predicted"/>
<dbReference type="PANTHER" id="PTHR46704">
    <property type="entry name" value="CXC DOMAIN-CONTAINING PROTEIN-RELATED"/>
    <property type="match status" value="1"/>
</dbReference>
<protein>
    <submittedName>
        <fullName evidence="1">Uncharacterized protein</fullName>
    </submittedName>
</protein>
<keyword evidence="2" id="KW-1185">Reference proteome</keyword>